<dbReference type="InterPro" id="IPR036866">
    <property type="entry name" value="RibonucZ/Hydroxyglut_hydro"/>
</dbReference>
<dbReference type="GO" id="GO:0018189">
    <property type="term" value="P:pyrroloquinoline quinone biosynthetic process"/>
    <property type="evidence" value="ECO:0007669"/>
    <property type="project" value="UniProtKB-UniRule"/>
</dbReference>
<dbReference type="EMBL" id="FNQM01000011">
    <property type="protein sequence ID" value="SEA75831.1"/>
    <property type="molecule type" value="Genomic_DNA"/>
</dbReference>
<comment type="pathway">
    <text evidence="1 6">Cofactor biosynthesis; pyrroloquinoline quinone biosynthesis.</text>
</comment>
<dbReference type="SUPFAM" id="SSF56281">
    <property type="entry name" value="Metallo-hydrolase/oxidoreductase"/>
    <property type="match status" value="1"/>
</dbReference>
<organism evidence="8 9">
    <name type="scientific">Rubrimonas cliftonensis</name>
    <dbReference type="NCBI Taxonomy" id="89524"/>
    <lineage>
        <taxon>Bacteria</taxon>
        <taxon>Pseudomonadati</taxon>
        <taxon>Pseudomonadota</taxon>
        <taxon>Alphaproteobacteria</taxon>
        <taxon>Rhodobacterales</taxon>
        <taxon>Paracoccaceae</taxon>
        <taxon>Rubrimonas</taxon>
    </lineage>
</organism>
<keyword evidence="5 6" id="KW-0884">PQQ biosynthesis</keyword>
<evidence type="ECO:0000313" key="9">
    <source>
        <dbReference type="Proteomes" id="UP000198703"/>
    </source>
</evidence>
<comment type="function">
    <text evidence="6">May be involved in the transport of PQQ or its precursor to the periplasm.</text>
</comment>
<dbReference type="STRING" id="89524.SAMN05444370_11124"/>
<name>A0A1H4DSX5_9RHOB</name>
<keyword evidence="9" id="KW-1185">Reference proteome</keyword>
<evidence type="ECO:0000256" key="4">
    <source>
        <dbReference type="ARBA" id="ARBA00022448"/>
    </source>
</evidence>
<evidence type="ECO:0000256" key="6">
    <source>
        <dbReference type="HAMAP-Rule" id="MF_00653"/>
    </source>
</evidence>
<protein>
    <recommendedName>
        <fullName evidence="3 6">Coenzyme PQQ synthesis protein B</fullName>
    </recommendedName>
    <alternativeName>
        <fullName evidence="6">Pyrroloquinoline quinone biosynthesis protein B</fullName>
    </alternativeName>
</protein>
<dbReference type="Proteomes" id="UP000198703">
    <property type="component" value="Unassembled WGS sequence"/>
</dbReference>
<dbReference type="Pfam" id="PF12706">
    <property type="entry name" value="Lactamase_B_2"/>
    <property type="match status" value="1"/>
</dbReference>
<dbReference type="Gene3D" id="3.60.15.10">
    <property type="entry name" value="Ribonuclease Z/Hydroxyacylglutathione hydrolase-like"/>
    <property type="match status" value="1"/>
</dbReference>
<evidence type="ECO:0000313" key="8">
    <source>
        <dbReference type="EMBL" id="SEA75831.1"/>
    </source>
</evidence>
<dbReference type="InterPro" id="IPR001279">
    <property type="entry name" value="Metallo-B-lactamas"/>
</dbReference>
<proteinExistence type="inferred from homology"/>
<accession>A0A1H4DSX5</accession>
<dbReference type="AlphaFoldDB" id="A0A1H4DSX5"/>
<evidence type="ECO:0000256" key="5">
    <source>
        <dbReference type="ARBA" id="ARBA00022905"/>
    </source>
</evidence>
<dbReference type="UniPathway" id="UPA00539"/>
<comment type="similarity">
    <text evidence="2 6">Belongs to the PqqB family.</text>
</comment>
<evidence type="ECO:0000259" key="7">
    <source>
        <dbReference type="Pfam" id="PF12706"/>
    </source>
</evidence>
<evidence type="ECO:0000256" key="2">
    <source>
        <dbReference type="ARBA" id="ARBA00008481"/>
    </source>
</evidence>
<evidence type="ECO:0000256" key="3">
    <source>
        <dbReference type="ARBA" id="ARBA00015084"/>
    </source>
</evidence>
<reference evidence="8 9" key="1">
    <citation type="submission" date="2016-10" db="EMBL/GenBank/DDBJ databases">
        <authorList>
            <person name="de Groot N.N."/>
        </authorList>
    </citation>
    <scope>NUCLEOTIDE SEQUENCE [LARGE SCALE GENOMIC DNA]</scope>
    <source>
        <strain evidence="8 9">DSM 15345</strain>
    </source>
</reference>
<dbReference type="HAMAP" id="MF_00653">
    <property type="entry name" value="PQQ_syn_PqqB"/>
    <property type="match status" value="1"/>
</dbReference>
<gene>
    <name evidence="6" type="primary">pqqB</name>
    <name evidence="8" type="ORF">SAMN05444370_11124</name>
</gene>
<dbReference type="InterPro" id="IPR011842">
    <property type="entry name" value="PQQ_synth_PqqB"/>
</dbReference>
<sequence length="310" mass="33059">MAMALRALILGAAAGGGLPQWNCNGANSAGFWGRGDRLSPATQSSLAVSVRDGEWVVLNASPDIRAQIMARPQLQPRDPAAHGLRDTPIAAVVLTNGDIDHIAGLLTLREKQRFDLWTTPVIADILRANPIFDALDPTCVARREIGLDAPFEPVPGLTLELFATPGKTPLFLEGAAGDAVQTDVEGEQTVGVRLSDGTREAFYVPGCARMTPALAARLRGAALAFFDGTVFHDDEMIRAGVGHKTGKRMGHMAMAGPDGSLAAFADLDVKRKIFVHMNNTNPVWRKDSAERAEVEAAGWEIAHDGLEVTP</sequence>
<feature type="domain" description="Metallo-beta-lactamase" evidence="7">
    <location>
        <begin position="55"/>
        <end position="277"/>
    </location>
</feature>
<keyword evidence="4 6" id="KW-0813">Transport</keyword>
<dbReference type="NCBIfam" id="TIGR02108">
    <property type="entry name" value="PQQ_syn_pqqB"/>
    <property type="match status" value="1"/>
</dbReference>
<evidence type="ECO:0000256" key="1">
    <source>
        <dbReference type="ARBA" id="ARBA00004886"/>
    </source>
</evidence>